<evidence type="ECO:0000259" key="5">
    <source>
        <dbReference type="PROSITE" id="PS51858"/>
    </source>
</evidence>
<dbReference type="EMBL" id="JABANP010000076">
    <property type="protein sequence ID" value="KAF4691557.1"/>
    <property type="molecule type" value="Genomic_DNA"/>
</dbReference>
<dbReference type="PROSITE" id="PS51858">
    <property type="entry name" value="PPPDE"/>
    <property type="match status" value="1"/>
</dbReference>
<dbReference type="GO" id="GO:0006508">
    <property type="term" value="P:proteolysis"/>
    <property type="evidence" value="ECO:0007669"/>
    <property type="project" value="UniProtKB-KW"/>
</dbReference>
<evidence type="ECO:0000256" key="4">
    <source>
        <dbReference type="SAM" id="MobiDB-lite"/>
    </source>
</evidence>
<comment type="caution">
    <text evidence="6">The sequence shown here is derived from an EMBL/GenBank/DDBJ whole genome shotgun (WGS) entry which is preliminary data.</text>
</comment>
<organism evidence="6 7">
    <name type="scientific">Perkinsus olseni</name>
    <name type="common">Perkinsus atlanticus</name>
    <dbReference type="NCBI Taxonomy" id="32597"/>
    <lineage>
        <taxon>Eukaryota</taxon>
        <taxon>Sar</taxon>
        <taxon>Alveolata</taxon>
        <taxon>Perkinsozoa</taxon>
        <taxon>Perkinsea</taxon>
        <taxon>Perkinsida</taxon>
        <taxon>Perkinsidae</taxon>
        <taxon>Perkinsus</taxon>
    </lineage>
</organism>
<evidence type="ECO:0000256" key="3">
    <source>
        <dbReference type="ARBA" id="ARBA00022801"/>
    </source>
</evidence>
<accession>A0A7J6P6T4</accession>
<dbReference type="Gene3D" id="3.90.1720.30">
    <property type="entry name" value="PPPDE domains"/>
    <property type="match status" value="1"/>
</dbReference>
<evidence type="ECO:0000313" key="6">
    <source>
        <dbReference type="EMBL" id="KAF4691557.1"/>
    </source>
</evidence>
<dbReference type="Proteomes" id="UP000541610">
    <property type="component" value="Unassembled WGS sequence"/>
</dbReference>
<dbReference type="GO" id="GO:0008233">
    <property type="term" value="F:peptidase activity"/>
    <property type="evidence" value="ECO:0007669"/>
    <property type="project" value="UniProtKB-KW"/>
</dbReference>
<dbReference type="AlphaFoldDB" id="A0A7J6P6T4"/>
<keyword evidence="2" id="KW-0645">Protease</keyword>
<reference evidence="6 7" key="1">
    <citation type="submission" date="2020-04" db="EMBL/GenBank/DDBJ databases">
        <title>Perkinsus olseni comparative genomics.</title>
        <authorList>
            <person name="Bogema D.R."/>
        </authorList>
    </citation>
    <scope>NUCLEOTIDE SEQUENCE [LARGE SCALE GENOMIC DNA]</scope>
    <source>
        <strain evidence="6">00978-12</strain>
    </source>
</reference>
<name>A0A7J6P6T4_PEROL</name>
<protein>
    <recommendedName>
        <fullName evidence="5">PPPDE domain-containing protein</fullName>
    </recommendedName>
</protein>
<feature type="domain" description="PPPDE" evidence="5">
    <location>
        <begin position="1"/>
        <end position="66"/>
    </location>
</feature>
<proteinExistence type="inferred from homology"/>
<dbReference type="InterPro" id="IPR042266">
    <property type="entry name" value="PPPDE_sf"/>
</dbReference>
<evidence type="ECO:0000256" key="1">
    <source>
        <dbReference type="ARBA" id="ARBA00008140"/>
    </source>
</evidence>
<feature type="region of interest" description="Disordered" evidence="4">
    <location>
        <begin position="284"/>
        <end position="312"/>
    </location>
</feature>
<evidence type="ECO:0000313" key="7">
    <source>
        <dbReference type="Proteomes" id="UP000541610"/>
    </source>
</evidence>
<gene>
    <name evidence="6" type="ORF">FOZ60_015285</name>
</gene>
<comment type="similarity">
    <text evidence="1">Belongs to the DeSI family.</text>
</comment>
<sequence length="333" mass="37202">MMMTLGVTEVIHILEGLTREWLGSSYDILNKNCTHFCDVFLRKLLPGEGCLLPPKVVRLASLADEWIRGGRRFNRGLVDTGAPPERVTISTVDEEALMIREWRQMWYAAVQRIGNCACDISRMVVGGSFMKPPVRYPEVQEDARSPKDAGLISVSPWAAPRGLLQYSADRPSNAGLYSFHQALNRSIRRCNEILDAFVPGKADTRVSYQHHGGSRRTAVVANSDGQAFKRCEDEANLSYPERDVRVKNVQPPQQLTPFMYGHSADPIPTSFHIPCRWSSASARRSSKSALTPPRRISSCPSPHDDPSNNTCTGGLSEPLLVFFDRELRSRKSC</sequence>
<evidence type="ECO:0000256" key="2">
    <source>
        <dbReference type="ARBA" id="ARBA00022670"/>
    </source>
</evidence>
<dbReference type="OrthoDB" id="412286at2759"/>
<keyword evidence="3" id="KW-0378">Hydrolase</keyword>
<dbReference type="Pfam" id="PF05903">
    <property type="entry name" value="Peptidase_C97"/>
    <property type="match status" value="1"/>
</dbReference>
<dbReference type="InterPro" id="IPR008580">
    <property type="entry name" value="PPPDE_dom"/>
</dbReference>